<dbReference type="RefSeq" id="WP_008150351.1">
    <property type="nucleotide sequence ID" value="NZ_CAJLBM010000002.1"/>
</dbReference>
<proteinExistence type="predicted"/>
<evidence type="ECO:0000313" key="2">
    <source>
        <dbReference type="Proteomes" id="UP001213646"/>
    </source>
</evidence>
<comment type="caution">
    <text evidence="1">The sequence shown here is derived from an EMBL/GenBank/DDBJ whole genome shotgun (WGS) entry which is preliminary data.</text>
</comment>
<evidence type="ECO:0008006" key="3">
    <source>
        <dbReference type="Google" id="ProtNLM"/>
    </source>
</evidence>
<sequence length="57" mass="6634">MLNELNILKEPANLSSLKEAKDKLLFLEKIEKGRLESSFMLTNTKQEAKNKLSKWLK</sequence>
<dbReference type="Proteomes" id="UP001213646">
    <property type="component" value="Unassembled WGS sequence"/>
</dbReference>
<gene>
    <name evidence="1" type="ORF">PQG89_01245</name>
</gene>
<organism evidence="1 2">
    <name type="scientific">Parabacteroides johnsonii</name>
    <dbReference type="NCBI Taxonomy" id="387661"/>
    <lineage>
        <taxon>Bacteria</taxon>
        <taxon>Pseudomonadati</taxon>
        <taxon>Bacteroidota</taxon>
        <taxon>Bacteroidia</taxon>
        <taxon>Bacteroidales</taxon>
        <taxon>Tannerellaceae</taxon>
        <taxon>Parabacteroides</taxon>
    </lineage>
</organism>
<dbReference type="AlphaFoldDB" id="A0AAW6I2G6"/>
<dbReference type="GeneID" id="93408382"/>
<evidence type="ECO:0000313" key="1">
    <source>
        <dbReference type="EMBL" id="MDC7148056.1"/>
    </source>
</evidence>
<protein>
    <recommendedName>
        <fullName evidence="3">Prevent-host-death protein</fullName>
    </recommendedName>
</protein>
<dbReference type="EMBL" id="JAQPYX010000010">
    <property type="protein sequence ID" value="MDC7148056.1"/>
    <property type="molecule type" value="Genomic_DNA"/>
</dbReference>
<name>A0AAW6I2G6_9BACT</name>
<reference evidence="1" key="1">
    <citation type="submission" date="2023-01" db="EMBL/GenBank/DDBJ databases">
        <title>Exploring GABA producing Bacteroides strains toward improving mental health.</title>
        <authorList>
            <person name="Yousuf B."/>
            <person name="Bouhlel N.E."/>
            <person name="Mottawea W."/>
            <person name="Hammami R."/>
        </authorList>
    </citation>
    <scope>NUCLEOTIDE SEQUENCE</scope>
    <source>
        <strain evidence="1">UO.H1047</strain>
    </source>
</reference>
<accession>A0AAW6I2G6</accession>